<keyword evidence="2" id="KW-1185">Reference proteome</keyword>
<dbReference type="Proteomes" id="UP000008190">
    <property type="component" value="Chromosome"/>
</dbReference>
<dbReference type="KEGG" id="ncy:NOCYR_4010"/>
<name>H6R752_NOCCG</name>
<reference evidence="1 2" key="1">
    <citation type="journal article" date="2012" name="J. Bacteriol.">
        <title>Genome sequence of the human- and animal-pathogenic strain Nocardia cyriacigeorgica GUH-2.</title>
        <authorList>
            <person name="Zoropogui A."/>
            <person name="Pujic P."/>
            <person name="Normand P."/>
            <person name="Barbe V."/>
            <person name="Beaman B."/>
            <person name="Beaman L."/>
            <person name="Boiron P."/>
            <person name="Colinon C."/>
            <person name="Deredjian A."/>
            <person name="Graindorge A."/>
            <person name="Mangenot S."/>
            <person name="Nazaret S."/>
            <person name="Neto M."/>
            <person name="Petit S."/>
            <person name="Roche D."/>
            <person name="Vallenet D."/>
            <person name="Rodriguez-Nava V."/>
            <person name="Richard Y."/>
            <person name="Cournoyer B."/>
            <person name="Blaha D."/>
        </authorList>
    </citation>
    <scope>NUCLEOTIDE SEQUENCE [LARGE SCALE GENOMIC DNA]</scope>
    <source>
        <strain evidence="1 2">GUH-2</strain>
    </source>
</reference>
<sequence>MHSINKHTERYEIRLTILILFQFNHCHITLTGAHCFTSGSGHSSHRDVKRWALIAHR</sequence>
<evidence type="ECO:0000313" key="1">
    <source>
        <dbReference type="EMBL" id="CCF64771.1"/>
    </source>
</evidence>
<dbReference type="AlphaFoldDB" id="H6R752"/>
<protein>
    <submittedName>
        <fullName evidence="1">Uncharacterized protein</fullName>
    </submittedName>
</protein>
<evidence type="ECO:0000313" key="2">
    <source>
        <dbReference type="Proteomes" id="UP000008190"/>
    </source>
</evidence>
<proteinExistence type="predicted"/>
<dbReference type="HOGENOM" id="CLU_2992165_0_0_11"/>
<gene>
    <name evidence="1" type="ordered locus">NOCYR_4010</name>
</gene>
<dbReference type="STRING" id="1127134.NOCYR_4010"/>
<dbReference type="EMBL" id="FO082843">
    <property type="protein sequence ID" value="CCF64771.1"/>
    <property type="molecule type" value="Genomic_DNA"/>
</dbReference>
<organism evidence="1 2">
    <name type="scientific">Nocardia cyriacigeorgica (strain GUH-2)</name>
    <dbReference type="NCBI Taxonomy" id="1127134"/>
    <lineage>
        <taxon>Bacteria</taxon>
        <taxon>Bacillati</taxon>
        <taxon>Actinomycetota</taxon>
        <taxon>Actinomycetes</taxon>
        <taxon>Mycobacteriales</taxon>
        <taxon>Nocardiaceae</taxon>
        <taxon>Nocardia</taxon>
    </lineage>
</organism>
<accession>H6R752</accession>